<dbReference type="OMA" id="PKPYYLK"/>
<keyword evidence="4 8" id="KW-0479">Metal-binding</keyword>
<evidence type="ECO:0000256" key="1">
    <source>
        <dbReference type="ARBA" id="ARBA00001971"/>
    </source>
</evidence>
<dbReference type="InterPro" id="IPR002401">
    <property type="entry name" value="Cyt_P450_E_grp-I"/>
</dbReference>
<evidence type="ECO:0000256" key="9">
    <source>
        <dbReference type="RuleBase" id="RU000461"/>
    </source>
</evidence>
<evidence type="ECO:0008006" key="12">
    <source>
        <dbReference type="Google" id="ProtNLM"/>
    </source>
</evidence>
<proteinExistence type="inferred from homology"/>
<dbReference type="GO" id="GO:0020037">
    <property type="term" value="F:heme binding"/>
    <property type="evidence" value="ECO:0007669"/>
    <property type="project" value="InterPro"/>
</dbReference>
<dbReference type="Gramene" id="Kaladp0007s0004.1.v1.1">
    <property type="protein sequence ID" value="Kaladp0007s0004.1.v1.1"/>
    <property type="gene ID" value="Kaladp0007s0004.v1.1"/>
</dbReference>
<keyword evidence="6 8" id="KW-0408">Iron</keyword>
<evidence type="ECO:0000256" key="4">
    <source>
        <dbReference type="ARBA" id="ARBA00022723"/>
    </source>
</evidence>
<feature type="binding site" description="axial binding residue" evidence="8">
    <location>
        <position position="302"/>
    </location>
    <ligand>
        <name>heme</name>
        <dbReference type="ChEBI" id="CHEBI:30413"/>
    </ligand>
    <ligandPart>
        <name>Fe</name>
        <dbReference type="ChEBI" id="CHEBI:18248"/>
    </ligandPart>
</feature>
<evidence type="ECO:0000313" key="11">
    <source>
        <dbReference type="Proteomes" id="UP000594263"/>
    </source>
</evidence>
<dbReference type="Pfam" id="PF00067">
    <property type="entry name" value="p450"/>
    <property type="match status" value="1"/>
</dbReference>
<dbReference type="InterPro" id="IPR051996">
    <property type="entry name" value="Cytochrome_P450_78A"/>
</dbReference>
<dbReference type="InterPro" id="IPR001128">
    <property type="entry name" value="Cyt_P450"/>
</dbReference>
<organism evidence="10 11">
    <name type="scientific">Kalanchoe fedtschenkoi</name>
    <name type="common">Lavender scallops</name>
    <name type="synonym">South American air plant</name>
    <dbReference type="NCBI Taxonomy" id="63787"/>
    <lineage>
        <taxon>Eukaryota</taxon>
        <taxon>Viridiplantae</taxon>
        <taxon>Streptophyta</taxon>
        <taxon>Embryophyta</taxon>
        <taxon>Tracheophyta</taxon>
        <taxon>Spermatophyta</taxon>
        <taxon>Magnoliopsida</taxon>
        <taxon>eudicotyledons</taxon>
        <taxon>Gunneridae</taxon>
        <taxon>Pentapetalae</taxon>
        <taxon>Saxifragales</taxon>
        <taxon>Crassulaceae</taxon>
        <taxon>Kalanchoe</taxon>
    </lineage>
</organism>
<dbReference type="PANTHER" id="PTHR47946">
    <property type="entry name" value="CYTOCHROME P450 78A7-RELATED"/>
    <property type="match status" value="1"/>
</dbReference>
<dbReference type="Proteomes" id="UP000594263">
    <property type="component" value="Unplaced"/>
</dbReference>
<evidence type="ECO:0000256" key="5">
    <source>
        <dbReference type="ARBA" id="ARBA00023002"/>
    </source>
</evidence>
<evidence type="ECO:0000256" key="8">
    <source>
        <dbReference type="PIRSR" id="PIRSR602401-1"/>
    </source>
</evidence>
<dbReference type="GO" id="GO:0004497">
    <property type="term" value="F:monooxygenase activity"/>
    <property type="evidence" value="ECO:0007669"/>
    <property type="project" value="UniProtKB-KW"/>
</dbReference>
<comment type="similarity">
    <text evidence="2 9">Belongs to the cytochrome P450 family.</text>
</comment>
<dbReference type="AlphaFoldDB" id="A0A7N0RAT6"/>
<name>A0A7N0RAT6_KALFE</name>
<dbReference type="InterPro" id="IPR036396">
    <property type="entry name" value="Cyt_P450_sf"/>
</dbReference>
<dbReference type="PROSITE" id="PS00086">
    <property type="entry name" value="CYTOCHROME_P450"/>
    <property type="match status" value="1"/>
</dbReference>
<evidence type="ECO:0000313" key="10">
    <source>
        <dbReference type="EnsemblPlants" id="Kaladp0007s0004.1.v1.1"/>
    </source>
</evidence>
<evidence type="ECO:0000256" key="7">
    <source>
        <dbReference type="ARBA" id="ARBA00023033"/>
    </source>
</evidence>
<dbReference type="EnsemblPlants" id="Kaladp0007s0004.1.v1.1">
    <property type="protein sequence ID" value="Kaladp0007s0004.1.v1.1"/>
    <property type="gene ID" value="Kaladp0007s0004.v1.1"/>
</dbReference>
<keyword evidence="3 8" id="KW-0349">Heme</keyword>
<accession>A0A7N0RAT6</accession>
<comment type="cofactor">
    <cofactor evidence="1 8">
        <name>heme</name>
        <dbReference type="ChEBI" id="CHEBI:30413"/>
    </cofactor>
</comment>
<keyword evidence="5 9" id="KW-0560">Oxidoreductase</keyword>
<dbReference type="PRINTS" id="PR00463">
    <property type="entry name" value="EP450I"/>
</dbReference>
<evidence type="ECO:0000256" key="6">
    <source>
        <dbReference type="ARBA" id="ARBA00023004"/>
    </source>
</evidence>
<evidence type="ECO:0000256" key="2">
    <source>
        <dbReference type="ARBA" id="ARBA00010617"/>
    </source>
</evidence>
<reference evidence="10" key="1">
    <citation type="submission" date="2021-01" db="UniProtKB">
        <authorList>
            <consortium name="EnsemblPlants"/>
        </authorList>
    </citation>
    <scope>IDENTIFICATION</scope>
</reference>
<keyword evidence="7 9" id="KW-0503">Monooxygenase</keyword>
<sequence length="363" mass="41018">MFCPKQIKASERRRYKIAAQMVSMFDKESNKAVRVRDVLKTASLNNMMCSVFGRSYELDSSNEEVIALKEMVDEGYDLLGQLNWSDHLPWVAEFDLQKIRSRCFDLVPRVNKFVERIIEDHREKTTNAPPDFVDVLLSLEGEDKLSDSDMVAVLWEMIFRGTDTVAVVIEWMVARMVMHPEIQSKLQQELDAVVGRSRTVKESDVASLTYLSAVVKEVLRMHPPGPLLSWARLSITDTTVDGHHVPAGTTAMVNMWAICRDPEVWSDPLSFKPERFLGGEEQFSIMGSDLRLAPFGSGRRNCPGKSLGLATVSYWVATMMHEFEWLPCEDGGAAVDLTERLKLSSEMKNPLKATIRGRRGITA</sequence>
<dbReference type="GO" id="GO:0005506">
    <property type="term" value="F:iron ion binding"/>
    <property type="evidence" value="ECO:0007669"/>
    <property type="project" value="InterPro"/>
</dbReference>
<protein>
    <recommendedName>
        <fullName evidence="12">Cytochrome P450</fullName>
    </recommendedName>
</protein>
<dbReference type="Gene3D" id="1.10.630.10">
    <property type="entry name" value="Cytochrome P450"/>
    <property type="match status" value="1"/>
</dbReference>
<keyword evidence="11" id="KW-1185">Reference proteome</keyword>
<evidence type="ECO:0000256" key="3">
    <source>
        <dbReference type="ARBA" id="ARBA00022617"/>
    </source>
</evidence>
<dbReference type="GO" id="GO:0016705">
    <property type="term" value="F:oxidoreductase activity, acting on paired donors, with incorporation or reduction of molecular oxygen"/>
    <property type="evidence" value="ECO:0007669"/>
    <property type="project" value="InterPro"/>
</dbReference>
<dbReference type="PANTHER" id="PTHR47946:SF23">
    <property type="entry name" value="CYTOCHROME P450 78A9"/>
    <property type="match status" value="1"/>
</dbReference>
<dbReference type="PRINTS" id="PR00385">
    <property type="entry name" value="P450"/>
</dbReference>
<dbReference type="SUPFAM" id="SSF48264">
    <property type="entry name" value="Cytochrome P450"/>
    <property type="match status" value="1"/>
</dbReference>
<dbReference type="InterPro" id="IPR017972">
    <property type="entry name" value="Cyt_P450_CS"/>
</dbReference>